<dbReference type="GO" id="GO:0016579">
    <property type="term" value="P:protein deubiquitination"/>
    <property type="evidence" value="ECO:0007669"/>
    <property type="project" value="TreeGrafter"/>
</dbReference>
<dbReference type="InterPro" id="IPR038765">
    <property type="entry name" value="Papain-like_cys_pep_sf"/>
</dbReference>
<comment type="function">
    <text evidence="8">Ubiquitin-protein hydrolase is involved both in the processing of ubiquitin precursors and of ubiquitinated proteins. This enzyme is a thiol protease that recognizes and hydrolyzes a peptide bond at the C-terminal glycine of ubiquitin.</text>
</comment>
<evidence type="ECO:0000256" key="9">
    <source>
        <dbReference type="ARBA" id="ARBA00073226"/>
    </source>
</evidence>
<dbReference type="EC" id="3.4.19.12" evidence="3 11"/>
<dbReference type="Proteomes" id="UP001378592">
    <property type="component" value="Unassembled WGS sequence"/>
</dbReference>
<dbReference type="AlphaFoldDB" id="A0AAN9VAD4"/>
<feature type="active site" description="Nucleophile" evidence="10">
    <location>
        <position position="92"/>
    </location>
</feature>
<evidence type="ECO:0000256" key="7">
    <source>
        <dbReference type="ARBA" id="ARBA00022807"/>
    </source>
</evidence>
<comment type="similarity">
    <text evidence="2 10 11">Belongs to the peptidase C12 family.</text>
</comment>
<keyword evidence="7 10" id="KW-0788">Thiol protease</keyword>
<evidence type="ECO:0000313" key="13">
    <source>
        <dbReference type="EMBL" id="KAK7793412.1"/>
    </source>
</evidence>
<evidence type="ECO:0000256" key="5">
    <source>
        <dbReference type="ARBA" id="ARBA00022786"/>
    </source>
</evidence>
<dbReference type="PRINTS" id="PR00707">
    <property type="entry name" value="UBCTHYDRLASE"/>
</dbReference>
<keyword evidence="5 10" id="KW-0833">Ubl conjugation pathway</keyword>
<organism evidence="13 14">
    <name type="scientific">Gryllus longicercus</name>
    <dbReference type="NCBI Taxonomy" id="2509291"/>
    <lineage>
        <taxon>Eukaryota</taxon>
        <taxon>Metazoa</taxon>
        <taxon>Ecdysozoa</taxon>
        <taxon>Arthropoda</taxon>
        <taxon>Hexapoda</taxon>
        <taxon>Insecta</taxon>
        <taxon>Pterygota</taxon>
        <taxon>Neoptera</taxon>
        <taxon>Polyneoptera</taxon>
        <taxon>Orthoptera</taxon>
        <taxon>Ensifera</taxon>
        <taxon>Gryllidea</taxon>
        <taxon>Grylloidea</taxon>
        <taxon>Gryllidae</taxon>
        <taxon>Gryllinae</taxon>
        <taxon>Gryllus</taxon>
    </lineage>
</organism>
<dbReference type="PROSITE" id="PS00140">
    <property type="entry name" value="UCH_1"/>
    <property type="match status" value="1"/>
</dbReference>
<dbReference type="GO" id="GO:0006511">
    <property type="term" value="P:ubiquitin-dependent protein catabolic process"/>
    <property type="evidence" value="ECO:0007669"/>
    <property type="project" value="UniProtKB-UniRule"/>
</dbReference>
<dbReference type="GO" id="GO:0005737">
    <property type="term" value="C:cytoplasm"/>
    <property type="evidence" value="ECO:0007669"/>
    <property type="project" value="TreeGrafter"/>
</dbReference>
<evidence type="ECO:0000256" key="3">
    <source>
        <dbReference type="ARBA" id="ARBA00012759"/>
    </source>
</evidence>
<dbReference type="GO" id="GO:0004843">
    <property type="term" value="F:cysteine-type deubiquitinase activity"/>
    <property type="evidence" value="ECO:0007669"/>
    <property type="project" value="UniProtKB-UniRule"/>
</dbReference>
<protein>
    <recommendedName>
        <fullName evidence="9 11">Ubiquitin carboxyl-terminal hydrolase</fullName>
        <ecNumber evidence="3 11">3.4.19.12</ecNumber>
    </recommendedName>
</protein>
<dbReference type="CDD" id="cd09616">
    <property type="entry name" value="Peptidase_C12_UCH_L1_L3"/>
    <property type="match status" value="1"/>
</dbReference>
<feature type="domain" description="UCH catalytic" evidence="12">
    <location>
        <begin position="2"/>
        <end position="222"/>
    </location>
</feature>
<gene>
    <name evidence="13" type="ORF">R5R35_014312</name>
</gene>
<proteinExistence type="inferred from homology"/>
<dbReference type="EMBL" id="JAZDUA010000383">
    <property type="protein sequence ID" value="KAK7793412.1"/>
    <property type="molecule type" value="Genomic_DNA"/>
</dbReference>
<dbReference type="InterPro" id="IPR057254">
    <property type="entry name" value="UCH_AS"/>
</dbReference>
<name>A0AAN9VAD4_9ORTH</name>
<accession>A0AAN9VAD4</accession>
<evidence type="ECO:0000313" key="14">
    <source>
        <dbReference type="Proteomes" id="UP001378592"/>
    </source>
</evidence>
<keyword evidence="4 10" id="KW-0645">Protease</keyword>
<evidence type="ECO:0000256" key="10">
    <source>
        <dbReference type="PROSITE-ProRule" id="PRU01393"/>
    </source>
</evidence>
<evidence type="ECO:0000256" key="6">
    <source>
        <dbReference type="ARBA" id="ARBA00022801"/>
    </source>
</evidence>
<evidence type="ECO:0000256" key="2">
    <source>
        <dbReference type="ARBA" id="ARBA00009326"/>
    </source>
</evidence>
<dbReference type="InterPro" id="IPR036959">
    <property type="entry name" value="Peptidase_C12_UCH_sf"/>
</dbReference>
<dbReference type="Pfam" id="PF01088">
    <property type="entry name" value="Peptidase_C12"/>
    <property type="match status" value="1"/>
</dbReference>
<dbReference type="Gene3D" id="3.40.532.10">
    <property type="entry name" value="Peptidase C12, ubiquitin carboxyl-terminal hydrolase"/>
    <property type="match status" value="1"/>
</dbReference>
<dbReference type="PROSITE" id="PS52048">
    <property type="entry name" value="UCH_DOMAIN"/>
    <property type="match status" value="1"/>
</dbReference>
<dbReference type="SUPFAM" id="SSF54001">
    <property type="entry name" value="Cysteine proteinases"/>
    <property type="match status" value="1"/>
</dbReference>
<comment type="caution">
    <text evidence="13">The sequence shown here is derived from an EMBL/GenBank/DDBJ whole genome shotgun (WGS) entry which is preliminary data.</text>
</comment>
<feature type="active site" description="Proton donor" evidence="10">
    <location>
        <position position="162"/>
    </location>
</feature>
<comment type="catalytic activity">
    <reaction evidence="1 10 11">
        <text>Thiol-dependent hydrolysis of ester, thioester, amide, peptide and isopeptide bonds formed by the C-terminal Gly of ubiquitin (a 76-residue protein attached to proteins as an intracellular targeting signal).</text>
        <dbReference type="EC" id="3.4.19.12"/>
    </reaction>
</comment>
<keyword evidence="14" id="KW-1185">Reference proteome</keyword>
<keyword evidence="6 10" id="KW-0378">Hydrolase</keyword>
<evidence type="ECO:0000256" key="11">
    <source>
        <dbReference type="RuleBase" id="RU361215"/>
    </source>
</evidence>
<dbReference type="PANTHER" id="PTHR10589">
    <property type="entry name" value="UBIQUITIN CARBOXYL-TERMINAL HYDROLASE"/>
    <property type="match status" value="1"/>
</dbReference>
<dbReference type="FunFam" id="3.40.532.10:FF:000006">
    <property type="entry name" value="Ubiquitin carboxyl-terminal hydrolase"/>
    <property type="match status" value="1"/>
</dbReference>
<evidence type="ECO:0000256" key="1">
    <source>
        <dbReference type="ARBA" id="ARBA00000707"/>
    </source>
</evidence>
<feature type="site" description="Important for enzyme activity" evidence="10">
    <location>
        <position position="177"/>
    </location>
</feature>
<dbReference type="InterPro" id="IPR001578">
    <property type="entry name" value="Peptidase_C12_UCH"/>
</dbReference>
<reference evidence="13 14" key="1">
    <citation type="submission" date="2024-03" db="EMBL/GenBank/DDBJ databases">
        <title>The genome assembly and annotation of the cricket Gryllus longicercus Weissman &amp; Gray.</title>
        <authorList>
            <person name="Szrajer S."/>
            <person name="Gray D."/>
            <person name="Ylla G."/>
        </authorList>
    </citation>
    <scope>NUCLEOTIDE SEQUENCE [LARGE SCALE GENOMIC DNA]</scope>
    <source>
        <strain evidence="13">DAG 2021-001</strain>
        <tissue evidence="13">Whole body minus gut</tissue>
    </source>
</reference>
<evidence type="ECO:0000256" key="8">
    <source>
        <dbReference type="ARBA" id="ARBA00055560"/>
    </source>
</evidence>
<dbReference type="PANTHER" id="PTHR10589:SF17">
    <property type="entry name" value="UBIQUITIN CARBOXYL-TERMINAL HYDROLASE"/>
    <property type="match status" value="1"/>
</dbReference>
<evidence type="ECO:0000259" key="12">
    <source>
        <dbReference type="PROSITE" id="PS52048"/>
    </source>
</evidence>
<sequence length="224" mass="25263">MTWIPLESNPDVMNKFLYKLGMPNKYHVVDVCGLDPELLATVPKPVLSIVLLFPFSDKYTEDNTKQEDEIKKKGQIVTEKIFYMKQVEPNACGTIALVHSVANNLDKIDLQDGHLKKFIDATKNLNPDEKGKSLEKADGIISAHKEAALEGQTAPTEEVKYHFITFVHRDGHLYELDGRKSFPVNLGESTNDSFLEDAARVCKEYMSKYPDELRFSVVALTVAE</sequence>
<feature type="site" description="Transition state stabilizer" evidence="10">
    <location>
        <position position="86"/>
    </location>
</feature>
<evidence type="ECO:0000256" key="4">
    <source>
        <dbReference type="ARBA" id="ARBA00022670"/>
    </source>
</evidence>